<reference evidence="2 3" key="1">
    <citation type="journal article" date="2015" name="Nature">
        <title>rRNA introns, odd ribosomes, and small enigmatic genomes across a large radiation of phyla.</title>
        <authorList>
            <person name="Brown C.T."/>
            <person name="Hug L.A."/>
            <person name="Thomas B.C."/>
            <person name="Sharon I."/>
            <person name="Castelle C.J."/>
            <person name="Singh A."/>
            <person name="Wilkins M.J."/>
            <person name="Williams K.H."/>
            <person name="Banfield J.F."/>
        </authorList>
    </citation>
    <scope>NUCLEOTIDE SEQUENCE [LARGE SCALE GENOMIC DNA]</scope>
</reference>
<proteinExistence type="inferred from homology"/>
<dbReference type="Proteomes" id="UP000034601">
    <property type="component" value="Unassembled WGS sequence"/>
</dbReference>
<gene>
    <name evidence="2" type="ORF">UU29_C0003G0018</name>
</gene>
<dbReference type="CDD" id="cd23763">
    <property type="entry name" value="ASKHA_ATPase_ROK"/>
    <property type="match status" value="1"/>
</dbReference>
<evidence type="ECO:0000256" key="1">
    <source>
        <dbReference type="ARBA" id="ARBA00006479"/>
    </source>
</evidence>
<dbReference type="EMBL" id="LCAB01000003">
    <property type="protein sequence ID" value="KKR83616.1"/>
    <property type="molecule type" value="Genomic_DNA"/>
</dbReference>
<sequence>MKVYVGVDCGATNLRVGIFNLEGEIIAASQTASPLKDHPNQLAELTLDQLNMLIPEKRFYPKAIGLGTPGPLDLKHGWLLPSSNIGNLQPIDLRDQFQSEFKAPIFLDRDTNLALLGEVWQGVGRGMKDVVMLTLGSGIGGAIMIEGRIDHGKSGKAGEIGHAFLEIQNSKFKIQNLPTCGLGHHGCLEALINASKSWLEMAKFLGYGLANIVDIFNPQMIILGGGKLKHQVPGHKRRDFLTEAVDTMKKVGMKGAVDEVEVVYAKLDEMSGVYGGAKLADDSNQN</sequence>
<dbReference type="PANTHER" id="PTHR18964:SF149">
    <property type="entry name" value="BIFUNCTIONAL UDP-N-ACETYLGLUCOSAMINE 2-EPIMERASE_N-ACETYLMANNOSAMINE KINASE"/>
    <property type="match status" value="1"/>
</dbReference>
<dbReference type="InterPro" id="IPR043129">
    <property type="entry name" value="ATPase_NBD"/>
</dbReference>
<comment type="similarity">
    <text evidence="1">Belongs to the ROK (NagC/XylR) family.</text>
</comment>
<evidence type="ECO:0000313" key="2">
    <source>
        <dbReference type="EMBL" id="KKR83616.1"/>
    </source>
</evidence>
<dbReference type="AlphaFoldDB" id="A0A0G0U8R8"/>
<dbReference type="InterPro" id="IPR049874">
    <property type="entry name" value="ROK_cs"/>
</dbReference>
<dbReference type="InterPro" id="IPR000600">
    <property type="entry name" value="ROK"/>
</dbReference>
<accession>A0A0G0U8R8</accession>
<dbReference type="Gene3D" id="3.30.420.40">
    <property type="match status" value="3"/>
</dbReference>
<dbReference type="PANTHER" id="PTHR18964">
    <property type="entry name" value="ROK (REPRESSOR, ORF, KINASE) FAMILY"/>
    <property type="match status" value="1"/>
</dbReference>
<protein>
    <submittedName>
        <fullName evidence="2">ROK domain containing protein</fullName>
    </submittedName>
</protein>
<dbReference type="SUPFAM" id="SSF53067">
    <property type="entry name" value="Actin-like ATPase domain"/>
    <property type="match status" value="1"/>
</dbReference>
<dbReference type="PROSITE" id="PS01125">
    <property type="entry name" value="ROK"/>
    <property type="match status" value="1"/>
</dbReference>
<name>A0A0G0U8R8_9BACT</name>
<dbReference type="Pfam" id="PF00480">
    <property type="entry name" value="ROK"/>
    <property type="match status" value="2"/>
</dbReference>
<organism evidence="2 3">
    <name type="scientific">Candidatus Daviesbacteria bacterium GW2011_GWA2_40_9</name>
    <dbReference type="NCBI Taxonomy" id="1618424"/>
    <lineage>
        <taxon>Bacteria</taxon>
        <taxon>Candidatus Daviesiibacteriota</taxon>
    </lineage>
</organism>
<evidence type="ECO:0000313" key="3">
    <source>
        <dbReference type="Proteomes" id="UP000034601"/>
    </source>
</evidence>
<comment type="caution">
    <text evidence="2">The sequence shown here is derived from an EMBL/GenBank/DDBJ whole genome shotgun (WGS) entry which is preliminary data.</text>
</comment>